<comment type="caution">
    <text evidence="2">The sequence shown here is derived from an EMBL/GenBank/DDBJ whole genome shotgun (WGS) entry which is preliminary data.</text>
</comment>
<evidence type="ECO:0000256" key="1">
    <source>
        <dbReference type="SAM" id="MobiDB-lite"/>
    </source>
</evidence>
<feature type="region of interest" description="Disordered" evidence="1">
    <location>
        <begin position="152"/>
        <end position="174"/>
    </location>
</feature>
<dbReference type="Gene3D" id="3.60.10.10">
    <property type="entry name" value="Endonuclease/exonuclease/phosphatase"/>
    <property type="match status" value="1"/>
</dbReference>
<dbReference type="InterPro" id="IPR036691">
    <property type="entry name" value="Endo/exonu/phosph_ase_sf"/>
</dbReference>
<dbReference type="EMBL" id="BKCJ011158772">
    <property type="protein sequence ID" value="GFC96206.1"/>
    <property type="molecule type" value="Genomic_DNA"/>
</dbReference>
<feature type="region of interest" description="Disordered" evidence="1">
    <location>
        <begin position="190"/>
        <end position="230"/>
    </location>
</feature>
<name>A0A699SEZ6_TANCI</name>
<gene>
    <name evidence="2" type="ORF">Tci_868176</name>
</gene>
<dbReference type="SUPFAM" id="SSF56219">
    <property type="entry name" value="DNase I-like"/>
    <property type="match status" value="1"/>
</dbReference>
<evidence type="ECO:0008006" key="3">
    <source>
        <dbReference type="Google" id="ProtNLM"/>
    </source>
</evidence>
<organism evidence="2">
    <name type="scientific">Tanacetum cinerariifolium</name>
    <name type="common">Dalmatian daisy</name>
    <name type="synonym">Chrysanthemum cinerariifolium</name>
    <dbReference type="NCBI Taxonomy" id="118510"/>
    <lineage>
        <taxon>Eukaryota</taxon>
        <taxon>Viridiplantae</taxon>
        <taxon>Streptophyta</taxon>
        <taxon>Embryophyta</taxon>
        <taxon>Tracheophyta</taxon>
        <taxon>Spermatophyta</taxon>
        <taxon>Magnoliopsida</taxon>
        <taxon>eudicotyledons</taxon>
        <taxon>Gunneridae</taxon>
        <taxon>Pentapetalae</taxon>
        <taxon>asterids</taxon>
        <taxon>campanulids</taxon>
        <taxon>Asterales</taxon>
        <taxon>Asteraceae</taxon>
        <taxon>Asteroideae</taxon>
        <taxon>Anthemideae</taxon>
        <taxon>Anthemidinae</taxon>
        <taxon>Tanacetum</taxon>
    </lineage>
</organism>
<evidence type="ECO:0000313" key="2">
    <source>
        <dbReference type="EMBL" id="GFC96206.1"/>
    </source>
</evidence>
<feature type="compositionally biased region" description="Basic residues" evidence="1">
    <location>
        <begin position="162"/>
        <end position="174"/>
    </location>
</feature>
<protein>
    <recommendedName>
        <fullName evidence="3">Endonuclease/exonuclease/phosphatase domain-containing protein</fullName>
    </recommendedName>
</protein>
<reference evidence="2" key="1">
    <citation type="journal article" date="2019" name="Sci. Rep.">
        <title>Draft genome of Tanacetum cinerariifolium, the natural source of mosquito coil.</title>
        <authorList>
            <person name="Yamashiro T."/>
            <person name="Shiraishi A."/>
            <person name="Satake H."/>
            <person name="Nakayama K."/>
        </authorList>
    </citation>
    <scope>NUCLEOTIDE SEQUENCE</scope>
</reference>
<proteinExistence type="predicted"/>
<feature type="non-terminal residue" evidence="2">
    <location>
        <position position="1"/>
    </location>
</feature>
<dbReference type="AlphaFoldDB" id="A0A699SEZ6"/>
<sequence>GATLLKDLLDTQYPNQNTLIVGDYNDVLEGTIATGVTPAVSSYDVLVRDSANYVSLTLPLARAGAQSTASYATVIDNAIATKSLANYYIKGTAAVRTDAAALITNYATTTSDHYPVFTRYSFASPDLVVSTANQIVAGGNYNSITVTGTGSGTLQDPVQRGGHCHYGQHRRHSSNGHALVLVGRQLRLQRHVGPGNGPRSTQPSARANDHQRQQPDFEPAPNGSSDANCS</sequence>
<accession>A0A699SEZ6</accession>